<dbReference type="Gene3D" id="3.30.710.10">
    <property type="entry name" value="Potassium Channel Kv1.1, Chain A"/>
    <property type="match status" value="1"/>
</dbReference>
<sequence>MAEKVIFRNRKINLQADEDAVRFYPSLHSKVEHRSDKKSVISLYDISVDALKILVDWINRHQHDVGRTVFDHTENPVAVTLSNDDQESLNLVDNNVILEIVQVADEYDMMDLLDGACQIAAPIIENMNHVELKAKFFASGDSLNEEEVFFGSDDEL</sequence>
<name>A0AAV7I333_COTGL</name>
<dbReference type="InterPro" id="IPR011333">
    <property type="entry name" value="SKP1/BTB/POZ_sf"/>
</dbReference>
<dbReference type="GO" id="GO:0006511">
    <property type="term" value="P:ubiquitin-dependent protein catabolic process"/>
    <property type="evidence" value="ECO:0007669"/>
    <property type="project" value="InterPro"/>
</dbReference>
<reference evidence="1 2" key="1">
    <citation type="journal article" date="2021" name="J. Hered.">
        <title>A chromosome-level genome assembly of the parasitoid wasp, Cotesia glomerata (Hymenoptera: Braconidae).</title>
        <authorList>
            <person name="Pinto B.J."/>
            <person name="Weis J.J."/>
            <person name="Gamble T."/>
            <person name="Ode P.J."/>
            <person name="Paul R."/>
            <person name="Zaspel J.M."/>
        </authorList>
    </citation>
    <scope>NUCLEOTIDE SEQUENCE [LARGE SCALE GENOMIC DNA]</scope>
    <source>
        <strain evidence="1">CgM1</strain>
    </source>
</reference>
<organism evidence="1 2">
    <name type="scientific">Cotesia glomerata</name>
    <name type="common">Lepidopteran parasitic wasp</name>
    <name type="synonym">Apanteles glomeratus</name>
    <dbReference type="NCBI Taxonomy" id="32391"/>
    <lineage>
        <taxon>Eukaryota</taxon>
        <taxon>Metazoa</taxon>
        <taxon>Ecdysozoa</taxon>
        <taxon>Arthropoda</taxon>
        <taxon>Hexapoda</taxon>
        <taxon>Insecta</taxon>
        <taxon>Pterygota</taxon>
        <taxon>Neoptera</taxon>
        <taxon>Endopterygota</taxon>
        <taxon>Hymenoptera</taxon>
        <taxon>Apocrita</taxon>
        <taxon>Ichneumonoidea</taxon>
        <taxon>Braconidae</taxon>
        <taxon>Microgastrinae</taxon>
        <taxon>Cotesia</taxon>
    </lineage>
</organism>
<proteinExistence type="predicted"/>
<dbReference type="SUPFAM" id="SSF81382">
    <property type="entry name" value="Skp1 dimerisation domain-like"/>
    <property type="match status" value="1"/>
</dbReference>
<protein>
    <submittedName>
        <fullName evidence="1">Uncharacterized protein</fullName>
    </submittedName>
</protein>
<dbReference type="InterPro" id="IPR036296">
    <property type="entry name" value="SKP1-like_dim_sf"/>
</dbReference>
<dbReference type="EMBL" id="JAHXZJ010002609">
    <property type="protein sequence ID" value="KAH0540374.1"/>
    <property type="molecule type" value="Genomic_DNA"/>
</dbReference>
<dbReference type="AlphaFoldDB" id="A0AAV7I333"/>
<dbReference type="Proteomes" id="UP000826195">
    <property type="component" value="Unassembled WGS sequence"/>
</dbReference>
<gene>
    <name evidence="1" type="ORF">KQX54_016622</name>
</gene>
<accession>A0AAV7I333</accession>
<evidence type="ECO:0000313" key="2">
    <source>
        <dbReference type="Proteomes" id="UP000826195"/>
    </source>
</evidence>
<comment type="caution">
    <text evidence="1">The sequence shown here is derived from an EMBL/GenBank/DDBJ whole genome shotgun (WGS) entry which is preliminary data.</text>
</comment>
<evidence type="ECO:0000313" key="1">
    <source>
        <dbReference type="EMBL" id="KAH0540374.1"/>
    </source>
</evidence>
<keyword evidence="2" id="KW-1185">Reference proteome</keyword>